<sequence length="88" mass="10229">MRYHAQCIWWKSSYGDIDLVVNRLSSYTGNLFLKYTGELRTIGLRRTPKYKNKKTTTPTQPYQIHTHTLKPNLIGGIHLDRVKTLPLA</sequence>
<evidence type="ECO:0000313" key="1">
    <source>
        <dbReference type="EMBL" id="ACG40416.1"/>
    </source>
</evidence>
<protein>
    <submittedName>
        <fullName evidence="1">Uncharacterized protein</fullName>
    </submittedName>
</protein>
<accession>B6TTI3</accession>
<dbReference type="EMBL" id="EU968298">
    <property type="protein sequence ID" value="ACG40416.1"/>
    <property type="molecule type" value="mRNA"/>
</dbReference>
<name>B6TTI3_MAIZE</name>
<organism evidence="1">
    <name type="scientific">Zea mays</name>
    <name type="common">Maize</name>
    <dbReference type="NCBI Taxonomy" id="4577"/>
    <lineage>
        <taxon>Eukaryota</taxon>
        <taxon>Viridiplantae</taxon>
        <taxon>Streptophyta</taxon>
        <taxon>Embryophyta</taxon>
        <taxon>Tracheophyta</taxon>
        <taxon>Spermatophyta</taxon>
        <taxon>Magnoliopsida</taxon>
        <taxon>Liliopsida</taxon>
        <taxon>Poales</taxon>
        <taxon>Poaceae</taxon>
        <taxon>PACMAD clade</taxon>
        <taxon>Panicoideae</taxon>
        <taxon>Andropogonodae</taxon>
        <taxon>Andropogoneae</taxon>
        <taxon>Tripsacinae</taxon>
        <taxon>Zea</taxon>
    </lineage>
</organism>
<reference evidence="1" key="1">
    <citation type="journal article" date="2009" name="Plant Mol. Biol.">
        <title>Insights into corn genes derived from large-scale cDNA sequencing.</title>
        <authorList>
            <person name="Alexandrov N.N."/>
            <person name="Brover V.V."/>
            <person name="Freidin S."/>
            <person name="Troukhan M.E."/>
            <person name="Tatarinova T.V."/>
            <person name="Zhang H."/>
            <person name="Swaller T.J."/>
            <person name="Lu Y.P."/>
            <person name="Bouck J."/>
            <person name="Flavell R.B."/>
            <person name="Feldmann K.A."/>
        </authorList>
    </citation>
    <scope>NUCLEOTIDE SEQUENCE</scope>
</reference>
<dbReference type="AlphaFoldDB" id="B6TTI3"/>
<proteinExistence type="evidence at transcript level"/>